<protein>
    <recommendedName>
        <fullName evidence="1">Metallo-beta-lactamase domain-containing protein</fullName>
    </recommendedName>
</protein>
<gene>
    <name evidence="2" type="ORF">HMPREF9473_01907</name>
</gene>
<comment type="caution">
    <text evidence="2">The sequence shown here is derived from an EMBL/GenBank/DDBJ whole genome shotgun (WGS) entry which is preliminary data.</text>
</comment>
<evidence type="ECO:0000259" key="1">
    <source>
        <dbReference type="SMART" id="SM00849"/>
    </source>
</evidence>
<feature type="domain" description="Metallo-beta-lactamase" evidence="1">
    <location>
        <begin position="71"/>
        <end position="262"/>
    </location>
</feature>
<dbReference type="PATRIC" id="fig|742737.3.peg.1932"/>
<name>G5IEI0_9FIRM</name>
<dbReference type="RefSeq" id="WP_006779887.1">
    <property type="nucleotide sequence ID" value="NZ_CP040506.1"/>
</dbReference>
<dbReference type="EMBL" id="ADLN01000035">
    <property type="protein sequence ID" value="EHI60129.1"/>
    <property type="molecule type" value="Genomic_DNA"/>
</dbReference>
<evidence type="ECO:0000313" key="2">
    <source>
        <dbReference type="EMBL" id="EHI60129.1"/>
    </source>
</evidence>
<organism evidence="2 3">
    <name type="scientific">Hungatella hathewayi WAL-18680</name>
    <dbReference type="NCBI Taxonomy" id="742737"/>
    <lineage>
        <taxon>Bacteria</taxon>
        <taxon>Bacillati</taxon>
        <taxon>Bacillota</taxon>
        <taxon>Clostridia</taxon>
        <taxon>Lachnospirales</taxon>
        <taxon>Lachnospiraceae</taxon>
        <taxon>Hungatella</taxon>
    </lineage>
</organism>
<dbReference type="HOGENOM" id="CLU_030571_0_1_9"/>
<evidence type="ECO:0000313" key="3">
    <source>
        <dbReference type="Proteomes" id="UP000005384"/>
    </source>
</evidence>
<dbReference type="Gene3D" id="3.60.15.10">
    <property type="entry name" value="Ribonuclease Z/Hydroxyacylglutathione hydrolase-like"/>
    <property type="match status" value="1"/>
</dbReference>
<sequence length="326" mass="37649">MRRNREIETPIRGKRLVQREPIDATSWAFMKLLREQDDTRMIYEVDPFVEVYRLRDHVYGLFTISADGMGDPWMYLIVGPEKALLIDTGFGIGNLKGLVEQLADGKPVMTANTHCSFDHSYGNCQFEQCFCHENEAAQMEEKQNPHIWDYLFDEQGNGIWLDIHREDVIAYREYEVIPVPDQYRFDLGDGYEVELIWVPGHKPGHAMFLDKRSRLLFAGDDIISMRVGIGKNSAFATVEAYEKEMRKLAARKEEFDYIFPGHFIFNLESTVVDNLVETAGRILSDPEDYDVLEESRGKMTRLKYVKGLGTIGYGEDNVYKNREAEG</sequence>
<dbReference type="Proteomes" id="UP000005384">
    <property type="component" value="Unassembled WGS sequence"/>
</dbReference>
<dbReference type="InterPro" id="IPR036866">
    <property type="entry name" value="RibonucZ/Hydroxyglut_hydro"/>
</dbReference>
<dbReference type="AlphaFoldDB" id="G5IEI0"/>
<dbReference type="PANTHER" id="PTHR42951:SF4">
    <property type="entry name" value="ACYL-COENZYME A THIOESTERASE MBLAC2"/>
    <property type="match status" value="1"/>
</dbReference>
<accession>G5IEI0</accession>
<dbReference type="PANTHER" id="PTHR42951">
    <property type="entry name" value="METALLO-BETA-LACTAMASE DOMAIN-CONTAINING"/>
    <property type="match status" value="1"/>
</dbReference>
<dbReference type="OrthoDB" id="9761531at2"/>
<dbReference type="SUPFAM" id="SSF56281">
    <property type="entry name" value="Metallo-hydrolase/oxidoreductase"/>
    <property type="match status" value="1"/>
</dbReference>
<dbReference type="InterPro" id="IPR001279">
    <property type="entry name" value="Metallo-B-lactamas"/>
</dbReference>
<reference evidence="2 3" key="1">
    <citation type="submission" date="2011-08" db="EMBL/GenBank/DDBJ databases">
        <title>The Genome Sequence of Clostridium hathewayi WAL-18680.</title>
        <authorList>
            <consortium name="The Broad Institute Genome Sequencing Platform"/>
            <person name="Earl A."/>
            <person name="Ward D."/>
            <person name="Feldgarden M."/>
            <person name="Gevers D."/>
            <person name="Finegold S.M."/>
            <person name="Summanen P.H."/>
            <person name="Molitoris D.R."/>
            <person name="Song M."/>
            <person name="Daigneault M."/>
            <person name="Allen-Vercoe E."/>
            <person name="Young S.K."/>
            <person name="Zeng Q."/>
            <person name="Gargeya S."/>
            <person name="Fitzgerald M."/>
            <person name="Haas B."/>
            <person name="Abouelleil A."/>
            <person name="Alvarado L."/>
            <person name="Arachchi H.M."/>
            <person name="Berlin A."/>
            <person name="Brown A."/>
            <person name="Chapman S.B."/>
            <person name="Chen Z."/>
            <person name="Dunbar C."/>
            <person name="Freedman E."/>
            <person name="Gearin G."/>
            <person name="Gellesch M."/>
            <person name="Goldberg J."/>
            <person name="Griggs A."/>
            <person name="Gujja S."/>
            <person name="Heiman D."/>
            <person name="Howarth C."/>
            <person name="Larson L."/>
            <person name="Lui A."/>
            <person name="MacDonald P.J.P."/>
            <person name="Montmayeur A."/>
            <person name="Murphy C."/>
            <person name="Neiman D."/>
            <person name="Pearson M."/>
            <person name="Priest M."/>
            <person name="Roberts A."/>
            <person name="Saif S."/>
            <person name="Shea T."/>
            <person name="Shenoy N."/>
            <person name="Sisk P."/>
            <person name="Stolte C."/>
            <person name="Sykes S."/>
            <person name="Wortman J."/>
            <person name="Nusbaum C."/>
            <person name="Birren B."/>
        </authorList>
    </citation>
    <scope>NUCLEOTIDE SEQUENCE [LARGE SCALE GENOMIC DNA]</scope>
    <source>
        <strain evidence="2 3">WAL-18680</strain>
    </source>
</reference>
<keyword evidence="3" id="KW-1185">Reference proteome</keyword>
<proteinExistence type="predicted"/>
<dbReference type="Pfam" id="PF00753">
    <property type="entry name" value="Lactamase_B"/>
    <property type="match status" value="1"/>
</dbReference>
<dbReference type="SMART" id="SM00849">
    <property type="entry name" value="Lactamase_B"/>
    <property type="match status" value="1"/>
</dbReference>
<dbReference type="InterPro" id="IPR050855">
    <property type="entry name" value="NDM-1-like"/>
</dbReference>